<feature type="region of interest" description="Disordered" evidence="2">
    <location>
        <begin position="224"/>
        <end position="336"/>
    </location>
</feature>
<feature type="region of interest" description="Disordered" evidence="2">
    <location>
        <begin position="42"/>
        <end position="107"/>
    </location>
</feature>
<organism evidence="3 4">
    <name type="scientific">Peronospora farinosa</name>
    <dbReference type="NCBI Taxonomy" id="134698"/>
    <lineage>
        <taxon>Eukaryota</taxon>
        <taxon>Sar</taxon>
        <taxon>Stramenopiles</taxon>
        <taxon>Oomycota</taxon>
        <taxon>Peronosporomycetes</taxon>
        <taxon>Peronosporales</taxon>
        <taxon>Peronosporaceae</taxon>
        <taxon>Peronospora</taxon>
    </lineage>
</organism>
<feature type="compositionally biased region" description="Polar residues" evidence="2">
    <location>
        <begin position="296"/>
        <end position="313"/>
    </location>
</feature>
<dbReference type="AlphaFoldDB" id="A0AAV0UPL8"/>
<accession>A0AAV0UPL8</accession>
<protein>
    <submittedName>
        <fullName evidence="3">Uncharacterized protein</fullName>
    </submittedName>
</protein>
<gene>
    <name evidence="3" type="ORF">PFR002_LOCUS8779</name>
</gene>
<proteinExistence type="predicted"/>
<dbReference type="Proteomes" id="UP001159659">
    <property type="component" value="Unassembled WGS sequence"/>
</dbReference>
<feature type="compositionally biased region" description="Polar residues" evidence="2">
    <location>
        <begin position="236"/>
        <end position="253"/>
    </location>
</feature>
<evidence type="ECO:0000313" key="3">
    <source>
        <dbReference type="EMBL" id="CAI5738809.1"/>
    </source>
</evidence>
<keyword evidence="1" id="KW-0175">Coiled coil</keyword>
<reference evidence="3" key="1">
    <citation type="submission" date="2022-12" db="EMBL/GenBank/DDBJ databases">
        <authorList>
            <person name="Webb A."/>
        </authorList>
    </citation>
    <scope>NUCLEOTIDE SEQUENCE</scope>
    <source>
        <strain evidence="3">Pf2</strain>
    </source>
</reference>
<sequence length="406" mass="45002">MTPPGSESQTLRDLIEDDLDEAVDYESDTVFVGPDGSLLATLTGEDDTRHAPNPFPERGAADALTALRDPPDVSSTVTVTNPLDEQQQRSIDQEEGAKRRTKNMTRLQDHRQYRFKPPTVEERLKEASGHSLSGWTIGPEAISPEDVATRTALRQRYLEPHITTQSQYLARLNRQEEEDTAFSRWAHYARRLSSMWALRASADVADIRLERKMRYDYAKLKARGKLKSQRTHYAPATQQPNVSATPVAASSRQPEAANPPTLTLTGEKRQRQQTDPAHDAQKRPRRTGNPAEGESQKISMNSMIRDNPATSPDTGFGHGGDASAVDAPRGTAGSPAHRAKEEEAGVSVQAHAELVQEVRSLREERQTMNSRLASLEESRTRMQGQLDMLAQILRPATMPMGSARAP</sequence>
<feature type="coiled-coil region" evidence="1">
    <location>
        <begin position="351"/>
        <end position="378"/>
    </location>
</feature>
<evidence type="ECO:0000256" key="1">
    <source>
        <dbReference type="SAM" id="Coils"/>
    </source>
</evidence>
<evidence type="ECO:0000256" key="2">
    <source>
        <dbReference type="SAM" id="MobiDB-lite"/>
    </source>
</evidence>
<feature type="compositionally biased region" description="Basic and acidic residues" evidence="2">
    <location>
        <begin position="266"/>
        <end position="282"/>
    </location>
</feature>
<evidence type="ECO:0000313" key="4">
    <source>
        <dbReference type="Proteomes" id="UP001159659"/>
    </source>
</evidence>
<comment type="caution">
    <text evidence="3">The sequence shown here is derived from an EMBL/GenBank/DDBJ whole genome shotgun (WGS) entry which is preliminary data.</text>
</comment>
<name>A0AAV0UPL8_9STRA</name>
<dbReference type="EMBL" id="CANTFK010000987">
    <property type="protein sequence ID" value="CAI5738809.1"/>
    <property type="molecule type" value="Genomic_DNA"/>
</dbReference>
<feature type="compositionally biased region" description="Polar residues" evidence="2">
    <location>
        <begin position="73"/>
        <end position="90"/>
    </location>
</feature>